<feature type="region of interest" description="Disordered" evidence="1">
    <location>
        <begin position="399"/>
        <end position="432"/>
    </location>
</feature>
<dbReference type="PANTHER" id="PTHR33627:SF1">
    <property type="entry name" value="TRANSPOSASE"/>
    <property type="match status" value="1"/>
</dbReference>
<dbReference type="Pfam" id="PF13546">
    <property type="entry name" value="DDE_5"/>
    <property type="match status" value="1"/>
</dbReference>
<keyword evidence="4" id="KW-1185">Reference proteome</keyword>
<evidence type="ECO:0000313" key="3">
    <source>
        <dbReference type="EMBL" id="MVO87793.1"/>
    </source>
</evidence>
<protein>
    <submittedName>
        <fullName evidence="3">Transposase</fullName>
    </submittedName>
</protein>
<dbReference type="AlphaFoldDB" id="A0A6L6X1U3"/>
<name>A0A6L6X1U3_9ACTN</name>
<proteinExistence type="predicted"/>
<accession>A0A6L6X1U3</accession>
<gene>
    <name evidence="3" type="ORF">GPA10_24295</name>
</gene>
<dbReference type="RefSeq" id="WP_157167326.1">
    <property type="nucleotide sequence ID" value="NZ_WPNZ01000013.1"/>
</dbReference>
<dbReference type="PANTHER" id="PTHR33627">
    <property type="entry name" value="TRANSPOSASE"/>
    <property type="match status" value="1"/>
</dbReference>
<sequence length="443" mass="47013">MEAHAHAGAGPGTRPSAGSVCTAGDGEVPEGFCAELFASLRRKDQQLRARQYLHGLLAAQGRKSIRNIAAITGDPAAAQRLHHFIADSTWDWRPIRAALAALAEKTDPARALVVHSMAIPRTGKQSVGVDEMFDPQRQGTFQGQLAYGVWLASPELTAPVNWLLFLPGAGTPGTEGPSRSAAGSTPQGWAASAALATPRDTGVRGRPVVMNVPGDVSRATLARFTRNVTPVLARTTLTTRLAVTDRHMPGYRRGSFSAQVILEAARSVRQPVRHAAPGGVRPPARSLAAAVPVRLAQEAVAGPRLLLVGEWHDPGRPPEHLWLTDMVDTPLQRLVEYADLARRVDREVAWAVEAVGLRDFSGRSLAGWHRHVTLASAAYTAARLGLGPSHAFRPVGRTCPAHGLQPHGPVSAPPAVGGRASAPCPEASATSPQLPHLDWILDS</sequence>
<feature type="domain" description="Transposase IS701-like DDE" evidence="2">
    <location>
        <begin position="35"/>
        <end position="172"/>
    </location>
</feature>
<dbReference type="EMBL" id="WPNZ01000013">
    <property type="protein sequence ID" value="MVO87793.1"/>
    <property type="molecule type" value="Genomic_DNA"/>
</dbReference>
<feature type="region of interest" description="Disordered" evidence="1">
    <location>
        <begin position="1"/>
        <end position="21"/>
    </location>
</feature>
<reference evidence="3 4" key="1">
    <citation type="submission" date="2019-11" db="EMBL/GenBank/DDBJ databases">
        <title>Streptomyces typhae sp. nov., a novel endophytic actinomycete isolated from the root of cattail pollen (Typha angustifolia L.).</title>
        <authorList>
            <person name="Peng C."/>
        </authorList>
    </citation>
    <scope>NUCLEOTIDE SEQUENCE [LARGE SCALE GENOMIC DNA]</scope>
    <source>
        <strain evidence="4">p1417</strain>
    </source>
</reference>
<organism evidence="3 4">
    <name type="scientific">Streptomyces typhae</name>
    <dbReference type="NCBI Taxonomy" id="2681492"/>
    <lineage>
        <taxon>Bacteria</taxon>
        <taxon>Bacillati</taxon>
        <taxon>Actinomycetota</taxon>
        <taxon>Actinomycetes</taxon>
        <taxon>Kitasatosporales</taxon>
        <taxon>Streptomycetaceae</taxon>
        <taxon>Streptomyces</taxon>
    </lineage>
</organism>
<dbReference type="Proteomes" id="UP000483802">
    <property type="component" value="Unassembled WGS sequence"/>
</dbReference>
<evidence type="ECO:0000256" key="1">
    <source>
        <dbReference type="SAM" id="MobiDB-lite"/>
    </source>
</evidence>
<evidence type="ECO:0000259" key="2">
    <source>
        <dbReference type="Pfam" id="PF13546"/>
    </source>
</evidence>
<comment type="caution">
    <text evidence="3">The sequence shown here is derived from an EMBL/GenBank/DDBJ whole genome shotgun (WGS) entry which is preliminary data.</text>
</comment>
<dbReference type="InterPro" id="IPR038721">
    <property type="entry name" value="IS701-like_DDE_dom"/>
</dbReference>
<dbReference type="InterPro" id="IPR039365">
    <property type="entry name" value="IS701-like"/>
</dbReference>
<evidence type="ECO:0000313" key="4">
    <source>
        <dbReference type="Proteomes" id="UP000483802"/>
    </source>
</evidence>